<keyword evidence="4 6" id="KW-1133">Transmembrane helix</keyword>
<reference evidence="7" key="1">
    <citation type="submission" date="2020-06" db="EMBL/GenBank/DDBJ databases">
        <title>Draft genome of Bugula neritina, a colonial animal packing powerful symbionts and potential medicines.</title>
        <authorList>
            <person name="Rayko M."/>
        </authorList>
    </citation>
    <scope>NUCLEOTIDE SEQUENCE [LARGE SCALE GENOMIC DNA]</scope>
    <source>
        <strain evidence="7">Kwan_BN1</strain>
    </source>
</reference>
<dbReference type="PANTHER" id="PTHR23506">
    <property type="entry name" value="GH10249P"/>
    <property type="match status" value="1"/>
</dbReference>
<dbReference type="EMBL" id="VXIV02002862">
    <property type="protein sequence ID" value="KAF6022356.1"/>
    <property type="molecule type" value="Genomic_DNA"/>
</dbReference>
<feature type="transmembrane region" description="Helical" evidence="6">
    <location>
        <begin position="67"/>
        <end position="88"/>
    </location>
</feature>
<feature type="transmembrane region" description="Helical" evidence="6">
    <location>
        <begin position="245"/>
        <end position="269"/>
    </location>
</feature>
<keyword evidence="3 6" id="KW-0812">Transmembrane</keyword>
<evidence type="ECO:0000313" key="8">
    <source>
        <dbReference type="Proteomes" id="UP000593567"/>
    </source>
</evidence>
<dbReference type="AlphaFoldDB" id="A0A7J7J9N7"/>
<feature type="transmembrane region" description="Helical" evidence="6">
    <location>
        <begin position="213"/>
        <end position="239"/>
    </location>
</feature>
<feature type="transmembrane region" description="Helical" evidence="6">
    <location>
        <begin position="137"/>
        <end position="156"/>
    </location>
</feature>
<feature type="transmembrane region" description="Helical" evidence="6">
    <location>
        <begin position="171"/>
        <end position="192"/>
    </location>
</feature>
<accession>A0A7J7J9N7</accession>
<evidence type="ECO:0000256" key="1">
    <source>
        <dbReference type="ARBA" id="ARBA00004141"/>
    </source>
</evidence>
<protein>
    <recommendedName>
        <fullName evidence="9">SLC18B1</fullName>
    </recommendedName>
</protein>
<name>A0A7J7J9N7_BUGNE</name>
<evidence type="ECO:0000256" key="3">
    <source>
        <dbReference type="ARBA" id="ARBA00022692"/>
    </source>
</evidence>
<dbReference type="InterPro" id="IPR011701">
    <property type="entry name" value="MFS"/>
</dbReference>
<comment type="subcellular location">
    <subcellularLocation>
        <location evidence="1">Membrane</location>
        <topology evidence="1">Multi-pass membrane protein</topology>
    </subcellularLocation>
</comment>
<keyword evidence="5 6" id="KW-0472">Membrane</keyword>
<dbReference type="OrthoDB" id="6147708at2759"/>
<evidence type="ECO:0008006" key="9">
    <source>
        <dbReference type="Google" id="ProtNLM"/>
    </source>
</evidence>
<dbReference type="InterPro" id="IPR050930">
    <property type="entry name" value="MFS_Vesicular_Transporter"/>
</dbReference>
<dbReference type="SUPFAM" id="SSF103473">
    <property type="entry name" value="MFS general substrate transporter"/>
    <property type="match status" value="1"/>
</dbReference>
<sequence>MFNSGLCRDDTRGRIRSWTSPRSSFRQIGGYSCMFWTLGGLIGVSCLLQIFIVSANVSEKKQSNSSVAMIKIPGVLVMTFYCFIMKVVGSSRSAGLSNFLSVSFGTDPGNIGLLFGIWATLYLIGSPPMAKLVNKGFIYSPMVIGWVITVFIDLFMGPSPLLNFIFHGKKYFVLTVVMRSLCLLSQIAIYVPPFQAAIDLAVVNGHEKDSIQTYGMVTGLLNGGLGLGAMVGPIMAGAVTDATDFTWTLTVLSFLDMLILSVLVVYLIWMKITKQPLKPETVKQDT</sequence>
<comment type="caution">
    <text evidence="7">The sequence shown here is derived from an EMBL/GenBank/DDBJ whole genome shotgun (WGS) entry which is preliminary data.</text>
</comment>
<dbReference type="PANTHER" id="PTHR23506:SF26">
    <property type="entry name" value="MFS-TYPE TRANSPORTER SLC18B1"/>
    <property type="match status" value="1"/>
</dbReference>
<dbReference type="GO" id="GO:0022857">
    <property type="term" value="F:transmembrane transporter activity"/>
    <property type="evidence" value="ECO:0007669"/>
    <property type="project" value="InterPro"/>
</dbReference>
<feature type="transmembrane region" description="Helical" evidence="6">
    <location>
        <begin position="108"/>
        <end position="125"/>
    </location>
</feature>
<dbReference type="InterPro" id="IPR036259">
    <property type="entry name" value="MFS_trans_sf"/>
</dbReference>
<evidence type="ECO:0000313" key="7">
    <source>
        <dbReference type="EMBL" id="KAF6022356.1"/>
    </source>
</evidence>
<evidence type="ECO:0000256" key="4">
    <source>
        <dbReference type="ARBA" id="ARBA00022989"/>
    </source>
</evidence>
<dbReference type="GO" id="GO:0016020">
    <property type="term" value="C:membrane"/>
    <property type="evidence" value="ECO:0007669"/>
    <property type="project" value="UniProtKB-SubCell"/>
</dbReference>
<organism evidence="7 8">
    <name type="scientific">Bugula neritina</name>
    <name type="common">Brown bryozoan</name>
    <name type="synonym">Sertularia neritina</name>
    <dbReference type="NCBI Taxonomy" id="10212"/>
    <lineage>
        <taxon>Eukaryota</taxon>
        <taxon>Metazoa</taxon>
        <taxon>Spiralia</taxon>
        <taxon>Lophotrochozoa</taxon>
        <taxon>Bryozoa</taxon>
        <taxon>Gymnolaemata</taxon>
        <taxon>Cheilostomatida</taxon>
        <taxon>Flustrina</taxon>
        <taxon>Buguloidea</taxon>
        <taxon>Bugulidae</taxon>
        <taxon>Bugula</taxon>
    </lineage>
</organism>
<dbReference type="Pfam" id="PF07690">
    <property type="entry name" value="MFS_1"/>
    <property type="match status" value="1"/>
</dbReference>
<evidence type="ECO:0000256" key="5">
    <source>
        <dbReference type="ARBA" id="ARBA00023136"/>
    </source>
</evidence>
<proteinExistence type="predicted"/>
<dbReference type="Gene3D" id="1.20.1250.20">
    <property type="entry name" value="MFS general substrate transporter like domains"/>
    <property type="match status" value="1"/>
</dbReference>
<keyword evidence="8" id="KW-1185">Reference proteome</keyword>
<evidence type="ECO:0000256" key="2">
    <source>
        <dbReference type="ARBA" id="ARBA00022448"/>
    </source>
</evidence>
<gene>
    <name evidence="7" type="ORF">EB796_019344</name>
</gene>
<evidence type="ECO:0000256" key="6">
    <source>
        <dbReference type="SAM" id="Phobius"/>
    </source>
</evidence>
<feature type="transmembrane region" description="Helical" evidence="6">
    <location>
        <begin position="28"/>
        <end position="55"/>
    </location>
</feature>
<dbReference type="Proteomes" id="UP000593567">
    <property type="component" value="Unassembled WGS sequence"/>
</dbReference>
<keyword evidence="2" id="KW-0813">Transport</keyword>